<dbReference type="SUPFAM" id="SSF55961">
    <property type="entry name" value="Bet v1-like"/>
    <property type="match status" value="1"/>
</dbReference>
<reference evidence="2 3" key="2">
    <citation type="submission" date="2024-07" db="EMBL/GenBank/DDBJ databases">
        <authorList>
            <person name="Akdeniz Z."/>
        </authorList>
    </citation>
    <scope>NUCLEOTIDE SEQUENCE [LARGE SCALE GENOMIC DNA]</scope>
</reference>
<accession>A0AA86P8Z5</accession>
<dbReference type="InterPro" id="IPR023393">
    <property type="entry name" value="START-like_dom_sf"/>
</dbReference>
<comment type="caution">
    <text evidence="1">The sequence shown here is derived from an EMBL/GenBank/DDBJ whole genome shotgun (WGS) entry which is preliminary data.</text>
</comment>
<keyword evidence="3" id="KW-1185">Reference proteome</keyword>
<gene>
    <name evidence="2" type="ORF">HINF_LOCUS19683</name>
    <name evidence="1" type="ORF">HINF_LOCUS20065</name>
</gene>
<name>A0AA86P8Z5_9EUKA</name>
<organism evidence="1">
    <name type="scientific">Hexamita inflata</name>
    <dbReference type="NCBI Taxonomy" id="28002"/>
    <lineage>
        <taxon>Eukaryota</taxon>
        <taxon>Metamonada</taxon>
        <taxon>Diplomonadida</taxon>
        <taxon>Hexamitidae</taxon>
        <taxon>Hexamitinae</taxon>
        <taxon>Hexamita</taxon>
    </lineage>
</organism>
<evidence type="ECO:0000313" key="2">
    <source>
        <dbReference type="EMBL" id="CAL6005757.1"/>
    </source>
</evidence>
<evidence type="ECO:0008006" key="4">
    <source>
        <dbReference type="Google" id="ProtNLM"/>
    </source>
</evidence>
<reference evidence="1" key="1">
    <citation type="submission" date="2023-06" db="EMBL/GenBank/DDBJ databases">
        <authorList>
            <person name="Kurt Z."/>
        </authorList>
    </citation>
    <scope>NUCLEOTIDE SEQUENCE</scope>
</reference>
<sequence>MTETQLQVDPASRQVAIDSIDGMIEQSNKCEQGKERTYRKCCVARTVIDKSIKWHGIYGKVTINAKMSRVLSEILQTFNTSPKSPEWLLKITEKSSVYFFNDADKQNHSNAISQTPFLDFVAWIHNCVKSPVPLIQSRDAVCLIYIKQLEGKIYLTMQSVEAQPVKGYTRSIIINQYFTFTSINNQTQLESFLICDPSGSVPAFAYNLALDTRNDILVNVKEMIEGSL</sequence>
<proteinExistence type="predicted"/>
<protein>
    <recommendedName>
        <fullName evidence="4">START domain-containing protein</fullName>
    </recommendedName>
</protein>
<dbReference type="Gene3D" id="3.30.530.20">
    <property type="match status" value="1"/>
</dbReference>
<evidence type="ECO:0000313" key="1">
    <source>
        <dbReference type="EMBL" id="CAI9932420.1"/>
    </source>
</evidence>
<dbReference type="Proteomes" id="UP001642409">
    <property type="component" value="Unassembled WGS sequence"/>
</dbReference>
<dbReference type="EMBL" id="CAXDID020000052">
    <property type="protein sequence ID" value="CAL6005757.1"/>
    <property type="molecule type" value="Genomic_DNA"/>
</dbReference>
<evidence type="ECO:0000313" key="3">
    <source>
        <dbReference type="Proteomes" id="UP001642409"/>
    </source>
</evidence>
<dbReference type="AlphaFoldDB" id="A0AA86P8Z5"/>
<dbReference type="EMBL" id="CATOUU010000517">
    <property type="protein sequence ID" value="CAI9932420.1"/>
    <property type="molecule type" value="Genomic_DNA"/>
</dbReference>